<evidence type="ECO:0000256" key="7">
    <source>
        <dbReference type="SAM" id="SignalP"/>
    </source>
</evidence>
<dbReference type="PANTHER" id="PTHR11709:SF511">
    <property type="entry name" value="LACCASE"/>
    <property type="match status" value="1"/>
</dbReference>
<sequence length="522" mass="57857">MLPPTRPISVPALVLVLSFLGITKAAIGPIAELVIANKHIMPDGYKRSAVLAGGTFPGPLIRGVKGDTFKINVKNALTDPDTLLSTTVHWHGIYQKTTNWADGTAFVTQCPITTNHSFLYEFSVPDQAGTYWYHSHLSTQYCDGLRGAMVVYDPMDPHKHLYDIDDESTIITLADWYHVSSRSPDLKIPESTLINGKGRTRYDVGRKIALSVINIHSNKRYRFRLIGMACEASFNFSIDKHSMTIIEADGENTLTHEVDSIRIYAGQRYSVVVHANQPIDNYWIRADPSGLLAGFDSGRNSAILRYAGAPQTEPHFVQPPPSRKPLHEVDLRALTDVTVPGLPFPGGVDRPVHLKIGFNAMAWRFLMNNHSFIPPSAPALLQIISGAKTVQELMPKGSYYELKRGEVVELSLPGVGHAGHPFHMHGHSFWVVRSAGSDTYNFKNPVRRDTFNTGLAGSNATIRFVADSSGPWFLHCHVDQHLDMGLGVVFAEDIPNVVEENPVPEAWKELCPLYDALRPDQL</sequence>
<dbReference type="InterPro" id="IPR033138">
    <property type="entry name" value="Cu_oxidase_CS"/>
</dbReference>
<comment type="caution">
    <text evidence="11">The sequence shown here is derived from an EMBL/GenBank/DDBJ whole genome shotgun (WGS) entry which is preliminary data.</text>
</comment>
<accession>A0A9P5XZ08</accession>
<dbReference type="InterPro" id="IPR008972">
    <property type="entry name" value="Cupredoxin"/>
</dbReference>
<keyword evidence="5" id="KW-1015">Disulfide bond</keyword>
<evidence type="ECO:0000313" key="11">
    <source>
        <dbReference type="EMBL" id="KAF9459177.1"/>
    </source>
</evidence>
<dbReference type="Gene3D" id="2.60.40.420">
    <property type="entry name" value="Cupredoxins - blue copper proteins"/>
    <property type="match status" value="3"/>
</dbReference>
<dbReference type="Pfam" id="PF07732">
    <property type="entry name" value="Cu-oxidase_3"/>
    <property type="match status" value="1"/>
</dbReference>
<dbReference type="AlphaFoldDB" id="A0A9P5XZ08"/>
<gene>
    <name evidence="11" type="ORF">BDZ94DRAFT_1172164</name>
</gene>
<dbReference type="Pfam" id="PF00394">
    <property type="entry name" value="Cu-oxidase"/>
    <property type="match status" value="1"/>
</dbReference>
<evidence type="ECO:0000256" key="5">
    <source>
        <dbReference type="ARBA" id="ARBA00023157"/>
    </source>
</evidence>
<keyword evidence="6" id="KW-0325">Glycoprotein</keyword>
<dbReference type="OrthoDB" id="2121828at2759"/>
<feature type="domain" description="Plastocyanin-like" evidence="10">
    <location>
        <begin position="36"/>
        <end position="154"/>
    </location>
</feature>
<evidence type="ECO:0000256" key="1">
    <source>
        <dbReference type="ARBA" id="ARBA00010609"/>
    </source>
</evidence>
<keyword evidence="7" id="KW-0732">Signal</keyword>
<dbReference type="FunFam" id="2.60.40.420:FF:000045">
    <property type="entry name" value="Laccase 2"/>
    <property type="match status" value="1"/>
</dbReference>
<evidence type="ECO:0000256" key="4">
    <source>
        <dbReference type="ARBA" id="ARBA00023008"/>
    </source>
</evidence>
<evidence type="ECO:0000259" key="8">
    <source>
        <dbReference type="Pfam" id="PF00394"/>
    </source>
</evidence>
<dbReference type="PROSITE" id="PS00080">
    <property type="entry name" value="MULTICOPPER_OXIDASE2"/>
    <property type="match status" value="1"/>
</dbReference>
<evidence type="ECO:0000259" key="10">
    <source>
        <dbReference type="Pfam" id="PF07732"/>
    </source>
</evidence>
<keyword evidence="3" id="KW-0560">Oxidoreductase</keyword>
<dbReference type="EMBL" id="MU150322">
    <property type="protein sequence ID" value="KAF9459177.1"/>
    <property type="molecule type" value="Genomic_DNA"/>
</dbReference>
<feature type="domain" description="Plastocyanin-like" evidence="8">
    <location>
        <begin position="167"/>
        <end position="309"/>
    </location>
</feature>
<evidence type="ECO:0000256" key="6">
    <source>
        <dbReference type="ARBA" id="ARBA00023180"/>
    </source>
</evidence>
<name>A0A9P5XZ08_9AGAR</name>
<dbReference type="GO" id="GO:0005507">
    <property type="term" value="F:copper ion binding"/>
    <property type="evidence" value="ECO:0007669"/>
    <property type="project" value="InterPro"/>
</dbReference>
<evidence type="ECO:0000313" key="12">
    <source>
        <dbReference type="Proteomes" id="UP000807353"/>
    </source>
</evidence>
<dbReference type="InterPro" id="IPR001117">
    <property type="entry name" value="Cu-oxidase_2nd"/>
</dbReference>
<dbReference type="CDD" id="cd13856">
    <property type="entry name" value="CuRO_1_Tv-LCC_like"/>
    <property type="match status" value="1"/>
</dbReference>
<feature type="signal peptide" evidence="7">
    <location>
        <begin position="1"/>
        <end position="25"/>
    </location>
</feature>
<dbReference type="PROSITE" id="PS00079">
    <property type="entry name" value="MULTICOPPER_OXIDASE1"/>
    <property type="match status" value="2"/>
</dbReference>
<dbReference type="SUPFAM" id="SSF49503">
    <property type="entry name" value="Cupredoxins"/>
    <property type="match status" value="3"/>
</dbReference>
<organism evidence="11 12">
    <name type="scientific">Collybia nuda</name>
    <dbReference type="NCBI Taxonomy" id="64659"/>
    <lineage>
        <taxon>Eukaryota</taxon>
        <taxon>Fungi</taxon>
        <taxon>Dikarya</taxon>
        <taxon>Basidiomycota</taxon>
        <taxon>Agaricomycotina</taxon>
        <taxon>Agaricomycetes</taxon>
        <taxon>Agaricomycetidae</taxon>
        <taxon>Agaricales</taxon>
        <taxon>Tricholomatineae</taxon>
        <taxon>Clitocybaceae</taxon>
        <taxon>Collybia</taxon>
    </lineage>
</organism>
<evidence type="ECO:0000256" key="2">
    <source>
        <dbReference type="ARBA" id="ARBA00022723"/>
    </source>
</evidence>
<proteinExistence type="inferred from homology"/>
<keyword evidence="12" id="KW-1185">Reference proteome</keyword>
<feature type="chain" id="PRO_5040331419" evidence="7">
    <location>
        <begin position="26"/>
        <end position="522"/>
    </location>
</feature>
<dbReference type="GO" id="GO:0016491">
    <property type="term" value="F:oxidoreductase activity"/>
    <property type="evidence" value="ECO:0007669"/>
    <property type="project" value="UniProtKB-KW"/>
</dbReference>
<dbReference type="InterPro" id="IPR011706">
    <property type="entry name" value="Cu-oxidase_C"/>
</dbReference>
<dbReference type="Pfam" id="PF07731">
    <property type="entry name" value="Cu-oxidase_2"/>
    <property type="match status" value="1"/>
</dbReference>
<dbReference type="PANTHER" id="PTHR11709">
    <property type="entry name" value="MULTI-COPPER OXIDASE"/>
    <property type="match status" value="1"/>
</dbReference>
<dbReference type="InterPro" id="IPR002355">
    <property type="entry name" value="Cu_oxidase_Cu_BS"/>
</dbReference>
<dbReference type="Proteomes" id="UP000807353">
    <property type="component" value="Unassembled WGS sequence"/>
</dbReference>
<reference evidence="11" key="1">
    <citation type="submission" date="2020-11" db="EMBL/GenBank/DDBJ databases">
        <authorList>
            <consortium name="DOE Joint Genome Institute"/>
            <person name="Ahrendt S."/>
            <person name="Riley R."/>
            <person name="Andreopoulos W."/>
            <person name="Labutti K."/>
            <person name="Pangilinan J."/>
            <person name="Ruiz-Duenas F.J."/>
            <person name="Barrasa J.M."/>
            <person name="Sanchez-Garcia M."/>
            <person name="Camarero S."/>
            <person name="Miyauchi S."/>
            <person name="Serrano A."/>
            <person name="Linde D."/>
            <person name="Babiker R."/>
            <person name="Drula E."/>
            <person name="Ayuso-Fernandez I."/>
            <person name="Pacheco R."/>
            <person name="Padilla G."/>
            <person name="Ferreira P."/>
            <person name="Barriuso J."/>
            <person name="Kellner H."/>
            <person name="Castanera R."/>
            <person name="Alfaro M."/>
            <person name="Ramirez L."/>
            <person name="Pisabarro A.G."/>
            <person name="Kuo A."/>
            <person name="Tritt A."/>
            <person name="Lipzen A."/>
            <person name="He G."/>
            <person name="Yan M."/>
            <person name="Ng V."/>
            <person name="Cullen D."/>
            <person name="Martin F."/>
            <person name="Rosso M.-N."/>
            <person name="Henrissat B."/>
            <person name="Hibbett D."/>
            <person name="Martinez A.T."/>
            <person name="Grigoriev I.V."/>
        </authorList>
    </citation>
    <scope>NUCLEOTIDE SEQUENCE</scope>
    <source>
        <strain evidence="11">CBS 247.69</strain>
    </source>
</reference>
<dbReference type="CDD" id="cd13903">
    <property type="entry name" value="CuRO_3_Tv-LCC_like"/>
    <property type="match status" value="1"/>
</dbReference>
<evidence type="ECO:0000256" key="3">
    <source>
        <dbReference type="ARBA" id="ARBA00023002"/>
    </source>
</evidence>
<keyword evidence="4" id="KW-0186">Copper</keyword>
<comment type="similarity">
    <text evidence="1">Belongs to the multicopper oxidase family.</text>
</comment>
<dbReference type="InterPro" id="IPR045087">
    <property type="entry name" value="Cu-oxidase_fam"/>
</dbReference>
<dbReference type="InterPro" id="IPR011707">
    <property type="entry name" value="Cu-oxidase-like_N"/>
</dbReference>
<feature type="domain" description="Plastocyanin-like" evidence="9">
    <location>
        <begin position="373"/>
        <end position="493"/>
    </location>
</feature>
<evidence type="ECO:0000259" key="9">
    <source>
        <dbReference type="Pfam" id="PF07731"/>
    </source>
</evidence>
<protein>
    <submittedName>
        <fullName evidence="11">Laccase 1</fullName>
    </submittedName>
</protein>
<keyword evidence="2" id="KW-0479">Metal-binding</keyword>